<dbReference type="PANTHER" id="PTHR42718:SF36">
    <property type="entry name" value="MULTIDRUG TRANSPORTER, PUTATIVE (AFU_ORTHOLOGUE AFUA_4G13820)-RELATED"/>
    <property type="match status" value="1"/>
</dbReference>
<name>A0A8H5STD8_FUSHE</name>
<feature type="transmembrane region" description="Helical" evidence="6">
    <location>
        <begin position="288"/>
        <end position="308"/>
    </location>
</feature>
<keyword evidence="3 6" id="KW-1133">Transmembrane helix</keyword>
<dbReference type="InterPro" id="IPR011701">
    <property type="entry name" value="MFS"/>
</dbReference>
<protein>
    <submittedName>
        <fullName evidence="8">Major facilitator family transporter</fullName>
    </submittedName>
</protein>
<evidence type="ECO:0000256" key="3">
    <source>
        <dbReference type="ARBA" id="ARBA00022989"/>
    </source>
</evidence>
<dbReference type="Gene3D" id="1.20.1720.10">
    <property type="entry name" value="Multidrug resistance protein D"/>
    <property type="match status" value="1"/>
</dbReference>
<gene>
    <name evidence="8" type="ORF">FHETE_10839</name>
</gene>
<feature type="domain" description="Major facilitator superfamily (MFS) profile" evidence="7">
    <location>
        <begin position="65"/>
        <end position="518"/>
    </location>
</feature>
<dbReference type="Pfam" id="PF07690">
    <property type="entry name" value="MFS_1"/>
    <property type="match status" value="1"/>
</dbReference>
<dbReference type="GO" id="GO:0022857">
    <property type="term" value="F:transmembrane transporter activity"/>
    <property type="evidence" value="ECO:0007669"/>
    <property type="project" value="InterPro"/>
</dbReference>
<feature type="transmembrane region" description="Helical" evidence="6">
    <location>
        <begin position="329"/>
        <end position="351"/>
    </location>
</feature>
<comment type="subcellular location">
    <subcellularLocation>
        <location evidence="1">Membrane</location>
        <topology evidence="1">Multi-pass membrane protein</topology>
    </subcellularLocation>
</comment>
<feature type="transmembrane region" description="Helical" evidence="6">
    <location>
        <begin position="218"/>
        <end position="240"/>
    </location>
</feature>
<dbReference type="SUPFAM" id="SSF51735">
    <property type="entry name" value="NAD(P)-binding Rossmann-fold domains"/>
    <property type="match status" value="1"/>
</dbReference>
<feature type="transmembrane region" description="Helical" evidence="6">
    <location>
        <begin position="363"/>
        <end position="384"/>
    </location>
</feature>
<dbReference type="GO" id="GO:0016020">
    <property type="term" value="C:membrane"/>
    <property type="evidence" value="ECO:0007669"/>
    <property type="project" value="UniProtKB-SubCell"/>
</dbReference>
<dbReference type="Pfam" id="PF13561">
    <property type="entry name" value="adh_short_C2"/>
    <property type="match status" value="1"/>
</dbReference>
<dbReference type="PANTHER" id="PTHR42718">
    <property type="entry name" value="MAJOR FACILITATOR SUPERFAMILY MULTIDRUG TRANSPORTER MFSC"/>
    <property type="match status" value="1"/>
</dbReference>
<dbReference type="SUPFAM" id="SSF103473">
    <property type="entry name" value="MFS general substrate transporter"/>
    <property type="match status" value="1"/>
</dbReference>
<dbReference type="AlphaFoldDB" id="A0A8H5STD8"/>
<reference evidence="8 9" key="1">
    <citation type="submission" date="2020-05" db="EMBL/GenBank/DDBJ databases">
        <title>Identification and distribution of gene clusters putatively required for synthesis of sphingolipid metabolism inhibitors in phylogenetically diverse species of the filamentous fungus Fusarium.</title>
        <authorList>
            <person name="Kim H.-S."/>
            <person name="Busman M."/>
            <person name="Brown D.W."/>
            <person name="Divon H."/>
            <person name="Uhlig S."/>
            <person name="Proctor R.H."/>
        </authorList>
    </citation>
    <scope>NUCLEOTIDE SEQUENCE [LARGE SCALE GENOMIC DNA]</scope>
    <source>
        <strain evidence="8 9">NRRL 20693</strain>
    </source>
</reference>
<keyword evidence="5" id="KW-0325">Glycoprotein</keyword>
<evidence type="ECO:0000256" key="1">
    <source>
        <dbReference type="ARBA" id="ARBA00004141"/>
    </source>
</evidence>
<evidence type="ECO:0000256" key="4">
    <source>
        <dbReference type="ARBA" id="ARBA00023136"/>
    </source>
</evidence>
<sequence length="734" mass="79353">MLSRECHLRDLAQVDNVLPNDNPSPDPQNITEFTPAANESLQARIERLSRERPPIFTSRWSEIVFIFSISMSQFLTEYFVSGFTVILPTLTTELDIPQAAMVWPATAFSLVIASTLLVFGRLGDMWGGYPVFMWGLAWLLIWSIITGFSINPLMLDCCRALQGLGAAAILPTGVMLIGSLYRPGPRKNLVFAVYGTSAVFGFFGGILMAGIVGQFTRWGFYFWIGAILAAITMMTSVFSIPCPHTNDHSSSKTKMDYPGAITIVCGLILVVSSILQSAHAAAGWRTPYIPVCLGLGVSSLFAAGYIETRVSAQPLLPASIFTTPCMSPLLLALFLLYGTWGIFSVYGTLYFQNIMSASPLQVVAWYVPLGLAGLVISIIEGYILHLVPGRVLLIISGLGALGSQLLIALIPIGGSYWAWVFPAVIFSTVGIDLSTILMTVFVTTTFPTAQQGLAGSVINSVLQLGVAFILGLTDIIQSATEDEAGLGKSYKNTFWFGVGAAAASLVILAIWGKVPKASSDLTSDEKAELLDEIKSLVDEAASRFGGRLDVVISNVGWTQMRQFSDLDNNVDEDDWDRCYTANVKSHLWLFHAAKQYLEESNKREAGGAVFVSTASLAGVIPSGSSIPYAVTKAAQIHLGKCLATIAAPLIRVNTISPGILLTVSKHLCHLDRHHLILNQEWGLSFPAERLETARNKNKLGRFATVEDVAEQVRTFVVSKSVTGQNGIIDAGFGI</sequence>
<keyword evidence="2 6" id="KW-0812">Transmembrane</keyword>
<feature type="transmembrane region" description="Helical" evidence="6">
    <location>
        <begin position="60"/>
        <end position="80"/>
    </location>
</feature>
<dbReference type="PROSITE" id="PS50850">
    <property type="entry name" value="MFS"/>
    <property type="match status" value="1"/>
</dbReference>
<dbReference type="PRINTS" id="PR00081">
    <property type="entry name" value="GDHRDH"/>
</dbReference>
<feature type="transmembrane region" description="Helical" evidence="6">
    <location>
        <begin position="188"/>
        <end position="212"/>
    </location>
</feature>
<dbReference type="InterPro" id="IPR002347">
    <property type="entry name" value="SDR_fam"/>
</dbReference>
<feature type="transmembrane region" description="Helical" evidence="6">
    <location>
        <begin position="453"/>
        <end position="473"/>
    </location>
</feature>
<feature type="transmembrane region" description="Helical" evidence="6">
    <location>
        <begin position="100"/>
        <end position="119"/>
    </location>
</feature>
<proteinExistence type="predicted"/>
<evidence type="ECO:0000256" key="5">
    <source>
        <dbReference type="ARBA" id="ARBA00023180"/>
    </source>
</evidence>
<evidence type="ECO:0000313" key="9">
    <source>
        <dbReference type="Proteomes" id="UP000567885"/>
    </source>
</evidence>
<feature type="transmembrane region" description="Helical" evidence="6">
    <location>
        <begin position="493"/>
        <end position="511"/>
    </location>
</feature>
<dbReference type="OrthoDB" id="5086884at2759"/>
<evidence type="ECO:0000256" key="6">
    <source>
        <dbReference type="SAM" id="Phobius"/>
    </source>
</evidence>
<dbReference type="CDD" id="cd05233">
    <property type="entry name" value="SDR_c"/>
    <property type="match status" value="1"/>
</dbReference>
<evidence type="ECO:0000259" key="7">
    <source>
        <dbReference type="PROSITE" id="PS50850"/>
    </source>
</evidence>
<feature type="transmembrane region" description="Helical" evidence="6">
    <location>
        <begin position="131"/>
        <end position="154"/>
    </location>
</feature>
<accession>A0A8H5STD8</accession>
<feature type="transmembrane region" description="Helical" evidence="6">
    <location>
        <begin position="416"/>
        <end position="441"/>
    </location>
</feature>
<keyword evidence="4 6" id="KW-0472">Membrane</keyword>
<dbReference type="EMBL" id="JAAGWQ010000323">
    <property type="protein sequence ID" value="KAF5656715.1"/>
    <property type="molecule type" value="Genomic_DNA"/>
</dbReference>
<organism evidence="8 9">
    <name type="scientific">Fusarium heterosporum</name>
    <dbReference type="NCBI Taxonomy" id="42747"/>
    <lineage>
        <taxon>Eukaryota</taxon>
        <taxon>Fungi</taxon>
        <taxon>Dikarya</taxon>
        <taxon>Ascomycota</taxon>
        <taxon>Pezizomycotina</taxon>
        <taxon>Sordariomycetes</taxon>
        <taxon>Hypocreomycetidae</taxon>
        <taxon>Hypocreales</taxon>
        <taxon>Nectriaceae</taxon>
        <taxon>Fusarium</taxon>
        <taxon>Fusarium heterosporum species complex</taxon>
    </lineage>
</organism>
<feature type="transmembrane region" description="Helical" evidence="6">
    <location>
        <begin position="160"/>
        <end position="181"/>
    </location>
</feature>
<comment type="caution">
    <text evidence="8">The sequence shown here is derived from an EMBL/GenBank/DDBJ whole genome shotgun (WGS) entry which is preliminary data.</text>
</comment>
<feature type="transmembrane region" description="Helical" evidence="6">
    <location>
        <begin position="260"/>
        <end position="282"/>
    </location>
</feature>
<dbReference type="Gene3D" id="1.20.1250.20">
    <property type="entry name" value="MFS general substrate transporter like domains"/>
    <property type="match status" value="1"/>
</dbReference>
<evidence type="ECO:0000256" key="2">
    <source>
        <dbReference type="ARBA" id="ARBA00022692"/>
    </source>
</evidence>
<dbReference type="InterPro" id="IPR036259">
    <property type="entry name" value="MFS_trans_sf"/>
</dbReference>
<dbReference type="InterPro" id="IPR036291">
    <property type="entry name" value="NAD(P)-bd_dom_sf"/>
</dbReference>
<dbReference type="InterPro" id="IPR020846">
    <property type="entry name" value="MFS_dom"/>
</dbReference>
<dbReference type="Gene3D" id="3.40.50.720">
    <property type="entry name" value="NAD(P)-binding Rossmann-like Domain"/>
    <property type="match status" value="1"/>
</dbReference>
<keyword evidence="9" id="KW-1185">Reference proteome</keyword>
<feature type="transmembrane region" description="Helical" evidence="6">
    <location>
        <begin position="391"/>
        <end position="410"/>
    </location>
</feature>
<dbReference type="Proteomes" id="UP000567885">
    <property type="component" value="Unassembled WGS sequence"/>
</dbReference>
<evidence type="ECO:0000313" key="8">
    <source>
        <dbReference type="EMBL" id="KAF5656715.1"/>
    </source>
</evidence>